<accession>A0A3N4IZM4</accession>
<dbReference type="InterPro" id="IPR000192">
    <property type="entry name" value="Aminotrans_V_dom"/>
</dbReference>
<dbReference type="AlphaFoldDB" id="A0A3N4IZM4"/>
<dbReference type="InterPro" id="IPR015424">
    <property type="entry name" value="PyrdxlP-dep_Trfase"/>
</dbReference>
<organism evidence="4 5">
    <name type="scientific">Choiromyces venosus 120613-1</name>
    <dbReference type="NCBI Taxonomy" id="1336337"/>
    <lineage>
        <taxon>Eukaryota</taxon>
        <taxon>Fungi</taxon>
        <taxon>Dikarya</taxon>
        <taxon>Ascomycota</taxon>
        <taxon>Pezizomycotina</taxon>
        <taxon>Pezizomycetes</taxon>
        <taxon>Pezizales</taxon>
        <taxon>Tuberaceae</taxon>
        <taxon>Choiromyces</taxon>
    </lineage>
</organism>
<sequence length="590" mass="67165">MRDLEQSTLTCKLQLLRTLARSMLYFRFHTGLYGNPHSRMHPYGWETKKVIDIAREHVAKLNGAYPKGILFTTGATGSYHMSVRYVAGLYRSKKHIIASQTEHKCVLDLCQHLQDEGYDITYLPIENNGLINLEHLEKEICTDTALVSIMTVNNEIEVIQQMEEIRKLYRKHGVFFRTNGVQVMGKIPVEVSKWNVDWVSISGPKVYGLKRIGACYIRCRLKVRIGPLISGGGQEHVLRSGTLAPSLVIGFGEAHRIVQEEIEYTRTSEPFFSQHSICSSTMQGDNYMRKGYHNKQPKQFTRTFRTMSHTKADTKKGKRKATSKDSTVGILEANDSWVKVHNTKEDQKTDKKRRNLGWTTSYSKITIREAENLLGIRLALRGIPVKQMLEGKHGLLGPDAILEAKREVYKGLVRYLDAEGYPTESDPDFKEANINDIVAFTIYPILALFKHETTRKLHLSREKEIISKDSSTSGMQEFVVMDYISHNEMKYILIVEAKKVSLGDARKQCFLSLKDMRDCNGGGTVYGFITIGDSWRMISFDGEFKLSNKIELLFDSMGEDEEQWMADYSILVECLNVALSNGAKDLVEVV</sequence>
<evidence type="ECO:0000256" key="1">
    <source>
        <dbReference type="ARBA" id="ARBA00001933"/>
    </source>
</evidence>
<dbReference type="PANTHER" id="PTHR11601">
    <property type="entry name" value="CYSTEINE DESULFURYLASE FAMILY MEMBER"/>
    <property type="match status" value="1"/>
</dbReference>
<dbReference type="GO" id="GO:0016226">
    <property type="term" value="P:iron-sulfur cluster assembly"/>
    <property type="evidence" value="ECO:0007669"/>
    <property type="project" value="TreeGrafter"/>
</dbReference>
<dbReference type="SUPFAM" id="SSF53383">
    <property type="entry name" value="PLP-dependent transferases"/>
    <property type="match status" value="1"/>
</dbReference>
<dbReference type="GO" id="GO:0005739">
    <property type="term" value="C:mitochondrion"/>
    <property type="evidence" value="ECO:0007669"/>
    <property type="project" value="TreeGrafter"/>
</dbReference>
<evidence type="ECO:0000259" key="3">
    <source>
        <dbReference type="Pfam" id="PF00266"/>
    </source>
</evidence>
<dbReference type="Pfam" id="PF00266">
    <property type="entry name" value="Aminotran_5"/>
    <property type="match status" value="1"/>
</dbReference>
<dbReference type="PANTHER" id="PTHR11601:SF34">
    <property type="entry name" value="CYSTEINE DESULFURASE"/>
    <property type="match status" value="1"/>
</dbReference>
<reference evidence="4 5" key="1">
    <citation type="journal article" date="2018" name="Nat. Ecol. Evol.">
        <title>Pezizomycetes genomes reveal the molecular basis of ectomycorrhizal truffle lifestyle.</title>
        <authorList>
            <person name="Murat C."/>
            <person name="Payen T."/>
            <person name="Noel B."/>
            <person name="Kuo A."/>
            <person name="Morin E."/>
            <person name="Chen J."/>
            <person name="Kohler A."/>
            <person name="Krizsan K."/>
            <person name="Balestrini R."/>
            <person name="Da Silva C."/>
            <person name="Montanini B."/>
            <person name="Hainaut M."/>
            <person name="Levati E."/>
            <person name="Barry K.W."/>
            <person name="Belfiori B."/>
            <person name="Cichocki N."/>
            <person name="Clum A."/>
            <person name="Dockter R.B."/>
            <person name="Fauchery L."/>
            <person name="Guy J."/>
            <person name="Iotti M."/>
            <person name="Le Tacon F."/>
            <person name="Lindquist E.A."/>
            <person name="Lipzen A."/>
            <person name="Malagnac F."/>
            <person name="Mello A."/>
            <person name="Molinier V."/>
            <person name="Miyauchi S."/>
            <person name="Poulain J."/>
            <person name="Riccioni C."/>
            <person name="Rubini A."/>
            <person name="Sitrit Y."/>
            <person name="Splivallo R."/>
            <person name="Traeger S."/>
            <person name="Wang M."/>
            <person name="Zifcakova L."/>
            <person name="Wipf D."/>
            <person name="Zambonelli A."/>
            <person name="Paolocci F."/>
            <person name="Nowrousian M."/>
            <person name="Ottonello S."/>
            <person name="Baldrian P."/>
            <person name="Spatafora J.W."/>
            <person name="Henrissat B."/>
            <person name="Nagy L.G."/>
            <person name="Aury J.M."/>
            <person name="Wincker P."/>
            <person name="Grigoriev I.V."/>
            <person name="Bonfante P."/>
            <person name="Martin F.M."/>
        </authorList>
    </citation>
    <scope>NUCLEOTIDE SEQUENCE [LARGE SCALE GENOMIC DNA]</scope>
    <source>
        <strain evidence="4 5">120613-1</strain>
    </source>
</reference>
<protein>
    <submittedName>
        <fullName evidence="4">PLP-dependent transferase</fullName>
    </submittedName>
</protein>
<dbReference type="GO" id="GO:0005829">
    <property type="term" value="C:cytosol"/>
    <property type="evidence" value="ECO:0007669"/>
    <property type="project" value="TreeGrafter"/>
</dbReference>
<name>A0A3N4IZM4_9PEZI</name>
<evidence type="ECO:0000313" key="4">
    <source>
        <dbReference type="EMBL" id="RPA91459.1"/>
    </source>
</evidence>
<comment type="similarity">
    <text evidence="2">Belongs to the class-V pyridoxal-phosphate-dependent aminotransferase family. NifS/IscS subfamily.</text>
</comment>
<gene>
    <name evidence="4" type="ORF">L873DRAFT_308250</name>
</gene>
<dbReference type="GO" id="GO:0031071">
    <property type="term" value="F:cysteine desulfurase activity"/>
    <property type="evidence" value="ECO:0007669"/>
    <property type="project" value="TreeGrafter"/>
</dbReference>
<dbReference type="Proteomes" id="UP000276215">
    <property type="component" value="Unassembled WGS sequence"/>
</dbReference>
<evidence type="ECO:0000256" key="2">
    <source>
        <dbReference type="ARBA" id="ARBA00006490"/>
    </source>
</evidence>
<evidence type="ECO:0000313" key="5">
    <source>
        <dbReference type="Proteomes" id="UP000276215"/>
    </source>
</evidence>
<dbReference type="OrthoDB" id="10250117at2759"/>
<keyword evidence="5" id="KW-1185">Reference proteome</keyword>
<comment type="cofactor">
    <cofactor evidence="1">
        <name>pyridoxal 5'-phosphate</name>
        <dbReference type="ChEBI" id="CHEBI:597326"/>
    </cofactor>
</comment>
<dbReference type="GO" id="GO:0005634">
    <property type="term" value="C:nucleus"/>
    <property type="evidence" value="ECO:0007669"/>
    <property type="project" value="TreeGrafter"/>
</dbReference>
<dbReference type="InterPro" id="IPR015421">
    <property type="entry name" value="PyrdxlP-dep_Trfase_major"/>
</dbReference>
<dbReference type="EMBL" id="ML120496">
    <property type="protein sequence ID" value="RPA91459.1"/>
    <property type="molecule type" value="Genomic_DNA"/>
</dbReference>
<keyword evidence="4" id="KW-0808">Transferase</keyword>
<dbReference type="Gene3D" id="3.40.640.10">
    <property type="entry name" value="Type I PLP-dependent aspartate aminotransferase-like (Major domain)"/>
    <property type="match status" value="1"/>
</dbReference>
<feature type="domain" description="Aminotransferase class V" evidence="3">
    <location>
        <begin position="28"/>
        <end position="268"/>
    </location>
</feature>
<dbReference type="STRING" id="1336337.A0A3N4IZM4"/>
<proteinExistence type="inferred from homology"/>